<comment type="caution">
    <text evidence="2">The sequence shown here is derived from an EMBL/GenBank/DDBJ whole genome shotgun (WGS) entry which is preliminary data.</text>
</comment>
<keyword evidence="3" id="KW-1185">Reference proteome</keyword>
<feature type="domain" description="Protein kinase" evidence="1">
    <location>
        <begin position="1"/>
        <end position="46"/>
    </location>
</feature>
<dbReference type="SUPFAM" id="SSF56112">
    <property type="entry name" value="Protein kinase-like (PK-like)"/>
    <property type="match status" value="1"/>
</dbReference>
<dbReference type="Gene3D" id="3.30.200.20">
    <property type="entry name" value="Phosphorylase Kinase, domain 1"/>
    <property type="match status" value="1"/>
</dbReference>
<dbReference type="PROSITE" id="PS50011">
    <property type="entry name" value="PROTEIN_KINASE_DOM"/>
    <property type="match status" value="1"/>
</dbReference>
<organism evidence="2 3">
    <name type="scientific">Chiloscyllium punctatum</name>
    <name type="common">Brownbanded bambooshark</name>
    <name type="synonym">Hemiscyllium punctatum</name>
    <dbReference type="NCBI Taxonomy" id="137246"/>
    <lineage>
        <taxon>Eukaryota</taxon>
        <taxon>Metazoa</taxon>
        <taxon>Chordata</taxon>
        <taxon>Craniata</taxon>
        <taxon>Vertebrata</taxon>
        <taxon>Chondrichthyes</taxon>
        <taxon>Elasmobranchii</taxon>
        <taxon>Galeomorphii</taxon>
        <taxon>Galeoidea</taxon>
        <taxon>Orectolobiformes</taxon>
        <taxon>Hemiscylliidae</taxon>
        <taxon>Chiloscyllium</taxon>
    </lineage>
</organism>
<accession>A0A401U4E8</accession>
<evidence type="ECO:0000313" key="3">
    <source>
        <dbReference type="Proteomes" id="UP000287033"/>
    </source>
</evidence>
<feature type="non-terminal residue" evidence="2">
    <location>
        <position position="46"/>
    </location>
</feature>
<reference evidence="2 3" key="1">
    <citation type="journal article" date="2018" name="Nat. Ecol. Evol.">
        <title>Shark genomes provide insights into elasmobranch evolution and the origin of vertebrates.</title>
        <authorList>
            <person name="Hara Y"/>
            <person name="Yamaguchi K"/>
            <person name="Onimaru K"/>
            <person name="Kadota M"/>
            <person name="Koyanagi M"/>
            <person name="Keeley SD"/>
            <person name="Tatsumi K"/>
            <person name="Tanaka K"/>
            <person name="Motone F"/>
            <person name="Kageyama Y"/>
            <person name="Nozu R"/>
            <person name="Adachi N"/>
            <person name="Nishimura O"/>
            <person name="Nakagawa R"/>
            <person name="Tanegashima C"/>
            <person name="Kiyatake I"/>
            <person name="Matsumoto R"/>
            <person name="Murakumo K"/>
            <person name="Nishida K"/>
            <person name="Terakita A"/>
            <person name="Kuratani S"/>
            <person name="Sato K"/>
            <person name="Hyodo S Kuraku.S."/>
        </authorList>
    </citation>
    <scope>NUCLEOTIDE SEQUENCE [LARGE SCALE GENOMIC DNA]</scope>
</reference>
<gene>
    <name evidence="2" type="ORF">chiPu_0033779</name>
</gene>
<evidence type="ECO:0000259" key="1">
    <source>
        <dbReference type="PROSITE" id="PS50011"/>
    </source>
</evidence>
<dbReference type="AlphaFoldDB" id="A0A401U4E8"/>
<dbReference type="GO" id="GO:0005524">
    <property type="term" value="F:ATP binding"/>
    <property type="evidence" value="ECO:0007669"/>
    <property type="project" value="InterPro"/>
</dbReference>
<dbReference type="InterPro" id="IPR000719">
    <property type="entry name" value="Prot_kinase_dom"/>
</dbReference>
<sequence length="46" mass="5549">MHELTQHKVAVKILNRQKIRSLDVVGKIRREIQNLKLFRHPHIIKL</sequence>
<name>A0A401U4E8_CHIPU</name>
<dbReference type="EMBL" id="BEZZ01272207">
    <property type="protein sequence ID" value="GCC49745.1"/>
    <property type="molecule type" value="Genomic_DNA"/>
</dbReference>
<protein>
    <recommendedName>
        <fullName evidence="1">Protein kinase domain-containing protein</fullName>
    </recommendedName>
</protein>
<dbReference type="STRING" id="137246.A0A401U4E8"/>
<proteinExistence type="predicted"/>
<dbReference type="OrthoDB" id="9396925at2759"/>
<dbReference type="InterPro" id="IPR011009">
    <property type="entry name" value="Kinase-like_dom_sf"/>
</dbReference>
<dbReference type="GO" id="GO:0004672">
    <property type="term" value="F:protein kinase activity"/>
    <property type="evidence" value="ECO:0007669"/>
    <property type="project" value="InterPro"/>
</dbReference>
<dbReference type="Proteomes" id="UP000287033">
    <property type="component" value="Unassembled WGS sequence"/>
</dbReference>
<evidence type="ECO:0000313" key="2">
    <source>
        <dbReference type="EMBL" id="GCC49745.1"/>
    </source>
</evidence>